<evidence type="ECO:0000313" key="2">
    <source>
        <dbReference type="EMBL" id="VVB16796.1"/>
    </source>
</evidence>
<dbReference type="CDD" id="cd06257">
    <property type="entry name" value="DnaJ"/>
    <property type="match status" value="1"/>
</dbReference>
<dbReference type="InterPro" id="IPR036869">
    <property type="entry name" value="J_dom_sf"/>
</dbReference>
<dbReference type="PROSITE" id="PS50076">
    <property type="entry name" value="DNAJ_2"/>
    <property type="match status" value="1"/>
</dbReference>
<dbReference type="GO" id="GO:0042026">
    <property type="term" value="P:protein refolding"/>
    <property type="evidence" value="ECO:0007669"/>
    <property type="project" value="TreeGrafter"/>
</dbReference>
<dbReference type="PRINTS" id="PR00625">
    <property type="entry name" value="JDOMAIN"/>
</dbReference>
<dbReference type="AlphaFoldDB" id="A0A565CTQ2"/>
<organism evidence="2 3">
    <name type="scientific">Arabis nemorensis</name>
    <dbReference type="NCBI Taxonomy" id="586526"/>
    <lineage>
        <taxon>Eukaryota</taxon>
        <taxon>Viridiplantae</taxon>
        <taxon>Streptophyta</taxon>
        <taxon>Embryophyta</taxon>
        <taxon>Tracheophyta</taxon>
        <taxon>Spermatophyta</taxon>
        <taxon>Magnoliopsida</taxon>
        <taxon>eudicotyledons</taxon>
        <taxon>Gunneridae</taxon>
        <taxon>Pentapetalae</taxon>
        <taxon>rosids</taxon>
        <taxon>malvids</taxon>
        <taxon>Brassicales</taxon>
        <taxon>Brassicaceae</taxon>
        <taxon>Arabideae</taxon>
        <taxon>Arabis</taxon>
    </lineage>
</organism>
<dbReference type="PANTHER" id="PTHR43096:SF10">
    <property type="entry name" value="CHAPERONE PROTEIN DNAJ A6, CHLOROPLASTIC"/>
    <property type="match status" value="1"/>
</dbReference>
<dbReference type="Gene3D" id="6.20.20.10">
    <property type="match status" value="1"/>
</dbReference>
<dbReference type="PANTHER" id="PTHR43096">
    <property type="entry name" value="DNAJ HOMOLOG 1, MITOCHONDRIAL-RELATED"/>
    <property type="match status" value="1"/>
</dbReference>
<dbReference type="SMART" id="SM00271">
    <property type="entry name" value="DnaJ"/>
    <property type="match status" value="1"/>
</dbReference>
<dbReference type="Gene3D" id="1.10.287.110">
    <property type="entry name" value="DnaJ domain"/>
    <property type="match status" value="1"/>
</dbReference>
<evidence type="ECO:0000259" key="1">
    <source>
        <dbReference type="PROSITE" id="PS50076"/>
    </source>
</evidence>
<dbReference type="EMBL" id="CABITT030000008">
    <property type="protein sequence ID" value="VVB16796.1"/>
    <property type="molecule type" value="Genomic_DNA"/>
</dbReference>
<dbReference type="CDD" id="cd10719">
    <property type="entry name" value="DnaJ_zf"/>
    <property type="match status" value="1"/>
</dbReference>
<dbReference type="SUPFAM" id="SSF46565">
    <property type="entry name" value="Chaperone J-domain"/>
    <property type="match status" value="1"/>
</dbReference>
<gene>
    <name evidence="2" type="ORF">ANE_LOCUS27240</name>
</gene>
<dbReference type="GO" id="GO:0051082">
    <property type="term" value="F:unfolded protein binding"/>
    <property type="evidence" value="ECO:0007669"/>
    <property type="project" value="InterPro"/>
</dbReference>
<sequence length="241" mass="26499">MSSSFVSRPTSLLIYGSVYSAKYMALIQFGSTCFAQWSIRPRFAVTSYNPSRVESSRQQNYHDSKSSMFSHGSLPFLSRAVMSGNIRGSRFIVRADAVYYSVLGVSQNATLSEIKSAYRKLALNYHPDANKNPDAEERFIEISNAYEVLSDEMKSLYGKYGEARMGDIGAWFPNEESKFCSLKTLEAKCTTCGGLGQVVSSARAPLDVNQQVITCSSCNGTGVVLALEDEWISLKISDSGS</sequence>
<feature type="domain" description="J" evidence="1">
    <location>
        <begin position="98"/>
        <end position="161"/>
    </location>
</feature>
<evidence type="ECO:0000313" key="3">
    <source>
        <dbReference type="Proteomes" id="UP000489600"/>
    </source>
</evidence>
<dbReference type="Proteomes" id="UP000489600">
    <property type="component" value="Unassembled WGS sequence"/>
</dbReference>
<proteinExistence type="predicted"/>
<dbReference type="GO" id="GO:0009535">
    <property type="term" value="C:chloroplast thylakoid membrane"/>
    <property type="evidence" value="ECO:0007669"/>
    <property type="project" value="TreeGrafter"/>
</dbReference>
<dbReference type="InterPro" id="IPR001305">
    <property type="entry name" value="HSP_DnaJ_Cys-rich_dom"/>
</dbReference>
<dbReference type="Pfam" id="PF00226">
    <property type="entry name" value="DnaJ"/>
    <property type="match status" value="1"/>
</dbReference>
<dbReference type="InterPro" id="IPR001623">
    <property type="entry name" value="DnaJ_domain"/>
</dbReference>
<name>A0A565CTQ2_9BRAS</name>
<dbReference type="OrthoDB" id="10250354at2759"/>
<dbReference type="SUPFAM" id="SSF57938">
    <property type="entry name" value="DnaJ/Hsp40 cysteine-rich domain"/>
    <property type="match status" value="1"/>
</dbReference>
<dbReference type="InterPro" id="IPR036410">
    <property type="entry name" value="HSP_DnaJ_Cys-rich_dom_sf"/>
</dbReference>
<reference evidence="2" key="1">
    <citation type="submission" date="2019-07" db="EMBL/GenBank/DDBJ databases">
        <authorList>
            <person name="Dittberner H."/>
        </authorList>
    </citation>
    <scope>NUCLEOTIDE SEQUENCE [LARGE SCALE GENOMIC DNA]</scope>
</reference>
<dbReference type="GO" id="GO:0031072">
    <property type="term" value="F:heat shock protein binding"/>
    <property type="evidence" value="ECO:0007669"/>
    <property type="project" value="InterPro"/>
</dbReference>
<protein>
    <recommendedName>
        <fullName evidence="1">J domain-containing protein</fullName>
    </recommendedName>
</protein>
<keyword evidence="3" id="KW-1185">Reference proteome</keyword>
<accession>A0A565CTQ2</accession>
<comment type="caution">
    <text evidence="2">The sequence shown here is derived from an EMBL/GenBank/DDBJ whole genome shotgun (WGS) entry which is preliminary data.</text>
</comment>